<feature type="non-terminal residue" evidence="4">
    <location>
        <position position="1"/>
    </location>
</feature>
<gene>
    <name evidence="4" type="ORF">DYB32_008825</name>
</gene>
<evidence type="ECO:0000313" key="4">
    <source>
        <dbReference type="EMBL" id="RHY25681.1"/>
    </source>
</evidence>
<dbReference type="GO" id="GO:0016706">
    <property type="term" value="F:2-oxoglutarate-dependent dioxygenase activity"/>
    <property type="evidence" value="ECO:0007669"/>
    <property type="project" value="InterPro"/>
</dbReference>
<feature type="domain" description="Oxoglutarate/iron-dependent oxygenase C-terminal degradation" evidence="2">
    <location>
        <begin position="151"/>
        <end position="397"/>
    </location>
</feature>
<dbReference type="GO" id="GO:0005506">
    <property type="term" value="F:iron ion binding"/>
    <property type="evidence" value="ECO:0007669"/>
    <property type="project" value="InterPro"/>
</dbReference>
<dbReference type="PANTHER" id="PTHR12117:SF0">
    <property type="entry name" value="PROLYL 3-HYDROXYLASE OGFOD1"/>
    <property type="match status" value="1"/>
</dbReference>
<dbReference type="InterPro" id="IPR019601">
    <property type="entry name" value="Oxoglutarate/Fe-dep_Oase_C"/>
</dbReference>
<keyword evidence="1" id="KW-0847">Vitamin C</keyword>
<evidence type="ECO:0000259" key="3">
    <source>
        <dbReference type="Pfam" id="PF13661"/>
    </source>
</evidence>
<name>A0A3R6ZKL0_9STRA</name>
<dbReference type="Gene3D" id="2.60.120.620">
    <property type="entry name" value="q2cbj1_9rhob like domain"/>
    <property type="match status" value="1"/>
</dbReference>
<evidence type="ECO:0000256" key="1">
    <source>
        <dbReference type="ARBA" id="ARBA00022896"/>
    </source>
</evidence>
<dbReference type="VEuPathDB" id="FungiDB:H310_03863"/>
<dbReference type="InterPro" id="IPR043044">
    <property type="entry name" value="TPA1/Ofd1_C"/>
</dbReference>
<evidence type="ECO:0000313" key="5">
    <source>
        <dbReference type="Proteomes" id="UP000285060"/>
    </source>
</evidence>
<sequence length="401" mass="43272">DPDDEWTAADGGALELYPQTVPSSGIPALVPTAFALPTYNSLALFPVAPGVSFHSVQVRQVVWLVLVLMRWHYIAMVSTNRYGGDDSEELTETEMADLSKFINPIYLKEDTLEQVQEAFQQSGSIQVGVCSGFESLGLVTSMMAFSCAAHFLTSPWVSAIDAAMRAADSAEKLGHGQVPSYTAGYDQAGSWTAQGPLFLQRYLRYTGAVPASIPALDTSCPTVQPATTTTNNSDPTPGQLLAFIQTFLVQCPAFIKWVSLATGVAPSAARSEVRRFRPGLDYTLAHHAPSSKPSSPILDVVLCFCNAEASDAAADDDGPWTTSGYECYVRAEDDGIGDVAVSTDDNEDDDERHAPVQIPAQPNTLSLVVRDTSTMKFVKFVTCREPGSRWDVNVEFELPAP</sequence>
<reference evidence="4 5" key="1">
    <citation type="submission" date="2018-08" db="EMBL/GenBank/DDBJ databases">
        <title>Aphanomyces genome sequencing and annotation.</title>
        <authorList>
            <person name="Minardi D."/>
            <person name="Oidtmann B."/>
            <person name="Van Der Giezen M."/>
            <person name="Studholme D.J."/>
        </authorList>
    </citation>
    <scope>NUCLEOTIDE SEQUENCE [LARGE SCALE GENOMIC DNA]</scope>
    <source>
        <strain evidence="4 5">NJM0002</strain>
    </source>
</reference>
<feature type="domain" description="Prolyl 3,4-dihydroxylase TPA1/OFD1 N-terminal" evidence="3">
    <location>
        <begin position="5"/>
        <end position="57"/>
    </location>
</feature>
<protein>
    <submittedName>
        <fullName evidence="4">Uncharacterized protein</fullName>
    </submittedName>
</protein>
<dbReference type="InterPro" id="IPR039558">
    <property type="entry name" value="TPA1/OFD1_N"/>
</dbReference>
<dbReference type="Proteomes" id="UP000285060">
    <property type="component" value="Unassembled WGS sequence"/>
</dbReference>
<comment type="caution">
    <text evidence="4">The sequence shown here is derived from an EMBL/GenBank/DDBJ whole genome shotgun (WGS) entry which is preliminary data.</text>
</comment>
<proteinExistence type="predicted"/>
<dbReference type="Pfam" id="PF13661">
    <property type="entry name" value="2OG-FeII_Oxy_4"/>
    <property type="match status" value="1"/>
</dbReference>
<dbReference type="EMBL" id="QUSY01001221">
    <property type="protein sequence ID" value="RHY25681.1"/>
    <property type="molecule type" value="Genomic_DNA"/>
</dbReference>
<dbReference type="Pfam" id="PF10637">
    <property type="entry name" value="Ofd1_CTDD"/>
    <property type="match status" value="1"/>
</dbReference>
<organism evidence="4 5">
    <name type="scientific">Aphanomyces invadans</name>
    <dbReference type="NCBI Taxonomy" id="157072"/>
    <lineage>
        <taxon>Eukaryota</taxon>
        <taxon>Sar</taxon>
        <taxon>Stramenopiles</taxon>
        <taxon>Oomycota</taxon>
        <taxon>Saprolegniomycetes</taxon>
        <taxon>Saprolegniales</taxon>
        <taxon>Verrucalvaceae</taxon>
        <taxon>Aphanomyces</taxon>
    </lineage>
</organism>
<evidence type="ECO:0000259" key="2">
    <source>
        <dbReference type="Pfam" id="PF10637"/>
    </source>
</evidence>
<dbReference type="PANTHER" id="PTHR12117">
    <property type="entry name" value="HISTONE ACETYLTRANSFERASE COMPLEX"/>
    <property type="match status" value="1"/>
</dbReference>
<dbReference type="InterPro" id="IPR051842">
    <property type="entry name" value="uS12_prolyl_hydroxylase"/>
</dbReference>
<dbReference type="GO" id="GO:0031418">
    <property type="term" value="F:L-ascorbic acid binding"/>
    <property type="evidence" value="ECO:0007669"/>
    <property type="project" value="UniProtKB-KW"/>
</dbReference>
<accession>A0A3R6ZKL0</accession>
<dbReference type="Gene3D" id="3.60.130.20">
    <property type="entry name" value="Oxoglutarate/iron-dependent oxygenase, C-terminal degradation domain"/>
    <property type="match status" value="2"/>
</dbReference>
<dbReference type="AlphaFoldDB" id="A0A3R6ZKL0"/>
<keyword evidence="5" id="KW-1185">Reference proteome</keyword>